<proteinExistence type="predicted"/>
<keyword evidence="2" id="KW-1185">Reference proteome</keyword>
<reference evidence="1" key="2">
    <citation type="submission" date="2022-01" db="EMBL/GenBank/DDBJ databases">
        <authorList>
            <person name="Yamashiro T."/>
            <person name="Shiraishi A."/>
            <person name="Satake H."/>
            <person name="Nakayama K."/>
        </authorList>
    </citation>
    <scope>NUCLEOTIDE SEQUENCE</scope>
</reference>
<dbReference type="Proteomes" id="UP001151760">
    <property type="component" value="Unassembled WGS sequence"/>
</dbReference>
<reference evidence="1" key="1">
    <citation type="journal article" date="2022" name="Int. J. Mol. Sci.">
        <title>Draft Genome of Tanacetum Coccineum: Genomic Comparison of Closely Related Tanacetum-Family Plants.</title>
        <authorList>
            <person name="Yamashiro T."/>
            <person name="Shiraishi A."/>
            <person name="Nakayama K."/>
            <person name="Satake H."/>
        </authorList>
    </citation>
    <scope>NUCLEOTIDE SEQUENCE</scope>
</reference>
<comment type="caution">
    <text evidence="1">The sequence shown here is derived from an EMBL/GenBank/DDBJ whole genome shotgun (WGS) entry which is preliminary data.</text>
</comment>
<gene>
    <name evidence="1" type="ORF">Tco_0679315</name>
</gene>
<dbReference type="EMBL" id="BQNB010009527">
    <property type="protein sequence ID" value="GJS64751.1"/>
    <property type="molecule type" value="Genomic_DNA"/>
</dbReference>
<accession>A0ABQ4XHJ5</accession>
<evidence type="ECO:0000313" key="1">
    <source>
        <dbReference type="EMBL" id="GJS64751.1"/>
    </source>
</evidence>
<sequence length="127" mass="14458">MKEFAPMQLAHILSPAEYDQFCLKIEKPELGNLTMDVVNDIFPTREPRVHVPNFTHPSHPGYGYSRIVKASRFCHFKLEASHPLASFWESVSKSNQPNVLSFGTNFINGLFLSFTYGNPLENIEDDV</sequence>
<name>A0ABQ4XHJ5_9ASTR</name>
<evidence type="ECO:0000313" key="2">
    <source>
        <dbReference type="Proteomes" id="UP001151760"/>
    </source>
</evidence>
<organism evidence="1 2">
    <name type="scientific">Tanacetum coccineum</name>
    <dbReference type="NCBI Taxonomy" id="301880"/>
    <lineage>
        <taxon>Eukaryota</taxon>
        <taxon>Viridiplantae</taxon>
        <taxon>Streptophyta</taxon>
        <taxon>Embryophyta</taxon>
        <taxon>Tracheophyta</taxon>
        <taxon>Spermatophyta</taxon>
        <taxon>Magnoliopsida</taxon>
        <taxon>eudicotyledons</taxon>
        <taxon>Gunneridae</taxon>
        <taxon>Pentapetalae</taxon>
        <taxon>asterids</taxon>
        <taxon>campanulids</taxon>
        <taxon>Asterales</taxon>
        <taxon>Asteraceae</taxon>
        <taxon>Asteroideae</taxon>
        <taxon>Anthemideae</taxon>
        <taxon>Anthemidinae</taxon>
        <taxon>Tanacetum</taxon>
    </lineage>
</organism>
<protein>
    <submittedName>
        <fullName evidence="1">Uncharacterized protein</fullName>
    </submittedName>
</protein>